<dbReference type="Pfam" id="PF00440">
    <property type="entry name" value="TetR_N"/>
    <property type="match status" value="1"/>
</dbReference>
<dbReference type="InterPro" id="IPR009057">
    <property type="entry name" value="Homeodomain-like_sf"/>
</dbReference>
<dbReference type="PANTHER" id="PTHR43479">
    <property type="entry name" value="ACREF/ENVCD OPERON REPRESSOR-RELATED"/>
    <property type="match status" value="1"/>
</dbReference>
<keyword evidence="1 2" id="KW-0238">DNA-binding</keyword>
<accession>A0A3E2NIC6</accession>
<evidence type="ECO:0000259" key="3">
    <source>
        <dbReference type="PROSITE" id="PS50977"/>
    </source>
</evidence>
<organism evidence="4 5">
    <name type="scientific">Lacrimispora amygdalina</name>
    <dbReference type="NCBI Taxonomy" id="253257"/>
    <lineage>
        <taxon>Bacteria</taxon>
        <taxon>Bacillati</taxon>
        <taxon>Bacillota</taxon>
        <taxon>Clostridia</taxon>
        <taxon>Lachnospirales</taxon>
        <taxon>Lachnospiraceae</taxon>
        <taxon>Lacrimispora</taxon>
    </lineage>
</organism>
<dbReference type="GO" id="GO:0003677">
    <property type="term" value="F:DNA binding"/>
    <property type="evidence" value="ECO:0007669"/>
    <property type="project" value="UniProtKB-UniRule"/>
</dbReference>
<evidence type="ECO:0000313" key="5">
    <source>
        <dbReference type="Proteomes" id="UP000260680"/>
    </source>
</evidence>
<dbReference type="Proteomes" id="UP000260680">
    <property type="component" value="Unassembled WGS sequence"/>
</dbReference>
<name>A0A3E2NIC6_9FIRM</name>
<reference evidence="4 5" key="1">
    <citation type="submission" date="2018-07" db="EMBL/GenBank/DDBJ databases">
        <title>New species, Clostridium PI-S10-A1B.</title>
        <authorList>
            <person name="Krishna G."/>
            <person name="Summeta K."/>
            <person name="Shikha S."/>
            <person name="Prabhu P.B."/>
            <person name="Suresh K."/>
        </authorList>
    </citation>
    <scope>NUCLEOTIDE SEQUENCE [LARGE SCALE GENOMIC DNA]</scope>
    <source>
        <strain evidence="4 5">PI-S10-A1B</strain>
    </source>
</reference>
<sequence length="210" mass="24507">MLCVRNRLLQWLIYTGGINLIENIKHTILVNAINLFMNNGFDNVTINEICEACNITKRTFYYHYHSKNTLLLDYFSLVDENIETSLKDMDQETTWLEKCWKVKEIFVKGIANLNTDILKNLIKIDMEQQNEMFSFQLNNFDPNLTRLRQMVIEYTHKAQEAGEIDTNASAEELSYCFASAFLGLAVNWSSTGGQYDLVEAAKKYFYQIYK</sequence>
<protein>
    <submittedName>
        <fullName evidence="4">TetR/AcrR family transcriptional regulator</fullName>
    </submittedName>
</protein>
<dbReference type="Gene3D" id="1.10.357.10">
    <property type="entry name" value="Tetracycline Repressor, domain 2"/>
    <property type="match status" value="1"/>
</dbReference>
<dbReference type="PRINTS" id="PR00455">
    <property type="entry name" value="HTHTETR"/>
</dbReference>
<dbReference type="PROSITE" id="PS50977">
    <property type="entry name" value="HTH_TETR_2"/>
    <property type="match status" value="1"/>
</dbReference>
<dbReference type="PANTHER" id="PTHR43479:SF11">
    <property type="entry name" value="ACREF_ENVCD OPERON REPRESSOR-RELATED"/>
    <property type="match status" value="1"/>
</dbReference>
<dbReference type="OrthoDB" id="494991at2"/>
<dbReference type="SUPFAM" id="SSF48498">
    <property type="entry name" value="Tetracyclin repressor-like, C-terminal domain"/>
    <property type="match status" value="1"/>
</dbReference>
<dbReference type="InterPro" id="IPR050624">
    <property type="entry name" value="HTH-type_Tx_Regulator"/>
</dbReference>
<dbReference type="InterPro" id="IPR036271">
    <property type="entry name" value="Tet_transcr_reg_TetR-rel_C_sf"/>
</dbReference>
<comment type="caution">
    <text evidence="4">The sequence shown here is derived from an EMBL/GenBank/DDBJ whole genome shotgun (WGS) entry which is preliminary data.</text>
</comment>
<evidence type="ECO:0000313" key="4">
    <source>
        <dbReference type="EMBL" id="RFZ80725.1"/>
    </source>
</evidence>
<gene>
    <name evidence="4" type="ORF">DS742_01760</name>
</gene>
<dbReference type="SUPFAM" id="SSF46689">
    <property type="entry name" value="Homeodomain-like"/>
    <property type="match status" value="1"/>
</dbReference>
<dbReference type="InterPro" id="IPR001647">
    <property type="entry name" value="HTH_TetR"/>
</dbReference>
<evidence type="ECO:0000256" key="2">
    <source>
        <dbReference type="PROSITE-ProRule" id="PRU00335"/>
    </source>
</evidence>
<proteinExistence type="predicted"/>
<feature type="DNA-binding region" description="H-T-H motif" evidence="2">
    <location>
        <begin position="45"/>
        <end position="64"/>
    </location>
</feature>
<dbReference type="EMBL" id="QOHO01000006">
    <property type="protein sequence ID" value="RFZ80725.1"/>
    <property type="molecule type" value="Genomic_DNA"/>
</dbReference>
<evidence type="ECO:0000256" key="1">
    <source>
        <dbReference type="ARBA" id="ARBA00023125"/>
    </source>
</evidence>
<dbReference type="AlphaFoldDB" id="A0A3E2NIC6"/>
<feature type="domain" description="HTH tetR-type" evidence="3">
    <location>
        <begin position="22"/>
        <end position="82"/>
    </location>
</feature>